<feature type="domain" description="DUF559" evidence="1">
    <location>
        <begin position="185"/>
        <end position="249"/>
    </location>
</feature>
<sequence>MSADGYRPEDHRMWCEAVALTLPPGGAFCGLSAAYLWGVDLLDRRTPVSVALPDGARRRRHPRIRYGYPRLAPGDRDRLAGLPVTTPVRTAYDLGRQASTTEGVVAVDALLGRRLVRVDQLREYAAARRRRPGVDRFRRALALADPLSGSPMETRLRLTLVKGGLPTPVLQFEIHDGRGGFIGRVDLAYPQWRIAIEYEGNHHRERSQFRRDIARLNALRAQGWLVLRFTADDVLRQPARLLALVCQAVQERRRTAPPATN</sequence>
<dbReference type="Gene3D" id="3.40.960.10">
    <property type="entry name" value="VSR Endonuclease"/>
    <property type="match status" value="1"/>
</dbReference>
<organism evidence="2 3">
    <name type="scientific">Polymorphospora lycopeni</name>
    <dbReference type="NCBI Taxonomy" id="3140240"/>
    <lineage>
        <taxon>Bacteria</taxon>
        <taxon>Bacillati</taxon>
        <taxon>Actinomycetota</taxon>
        <taxon>Actinomycetes</taxon>
        <taxon>Micromonosporales</taxon>
        <taxon>Micromonosporaceae</taxon>
        <taxon>Polymorphospora</taxon>
    </lineage>
</organism>
<keyword evidence="3" id="KW-1185">Reference proteome</keyword>
<comment type="caution">
    <text evidence="2">The sequence shown here is derived from an EMBL/GenBank/DDBJ whole genome shotgun (WGS) entry which is preliminary data.</text>
</comment>
<name>A0ABV5CPL7_9ACTN</name>
<evidence type="ECO:0000259" key="1">
    <source>
        <dbReference type="Pfam" id="PF04480"/>
    </source>
</evidence>
<dbReference type="Pfam" id="PF04480">
    <property type="entry name" value="DUF559"/>
    <property type="match status" value="1"/>
</dbReference>
<accession>A0ABV5CPL7</accession>
<proteinExistence type="predicted"/>
<dbReference type="EMBL" id="JBCGDC010000028">
    <property type="protein sequence ID" value="MFB6393950.1"/>
    <property type="molecule type" value="Genomic_DNA"/>
</dbReference>
<dbReference type="Proteomes" id="UP001582793">
    <property type="component" value="Unassembled WGS sequence"/>
</dbReference>
<evidence type="ECO:0000313" key="2">
    <source>
        <dbReference type="EMBL" id="MFB6393950.1"/>
    </source>
</evidence>
<gene>
    <name evidence="2" type="ORF">AAFH96_12665</name>
</gene>
<dbReference type="InterPro" id="IPR011335">
    <property type="entry name" value="Restrct_endonuc-II-like"/>
</dbReference>
<evidence type="ECO:0000313" key="3">
    <source>
        <dbReference type="Proteomes" id="UP001582793"/>
    </source>
</evidence>
<dbReference type="RefSeq" id="WP_375734255.1">
    <property type="nucleotide sequence ID" value="NZ_JBCGDC010000028.1"/>
</dbReference>
<dbReference type="SUPFAM" id="SSF52980">
    <property type="entry name" value="Restriction endonuclease-like"/>
    <property type="match status" value="1"/>
</dbReference>
<reference evidence="2 3" key="1">
    <citation type="submission" date="2024-04" db="EMBL/GenBank/DDBJ databases">
        <title>Polymorphospora sp. isolated from Baiyangdian Lake in Xiong'an New Area.</title>
        <authorList>
            <person name="Zhang X."/>
            <person name="Liu J."/>
        </authorList>
    </citation>
    <scope>NUCLEOTIDE SEQUENCE [LARGE SCALE GENOMIC DNA]</scope>
    <source>
        <strain evidence="2 3">2-325</strain>
    </source>
</reference>
<protein>
    <submittedName>
        <fullName evidence="2">DUF559 domain-containing protein</fullName>
    </submittedName>
</protein>
<dbReference type="InterPro" id="IPR007569">
    <property type="entry name" value="DUF559"/>
</dbReference>